<dbReference type="InterPro" id="IPR013525">
    <property type="entry name" value="ABC2_TM"/>
</dbReference>
<protein>
    <submittedName>
        <fullName evidence="7">ABC transporter permease</fullName>
    </submittedName>
</protein>
<feature type="transmembrane region" description="Helical" evidence="5">
    <location>
        <begin position="289"/>
        <end position="308"/>
    </location>
</feature>
<dbReference type="PANTHER" id="PTHR43229:SF3">
    <property type="entry name" value="ABC-TYPE MULTIDRUG TRANSPORT SYSTEM, PERMEASE COMPONENT"/>
    <property type="match status" value="1"/>
</dbReference>
<evidence type="ECO:0000256" key="1">
    <source>
        <dbReference type="ARBA" id="ARBA00004141"/>
    </source>
</evidence>
<dbReference type="PROSITE" id="PS51012">
    <property type="entry name" value="ABC_TM2"/>
    <property type="match status" value="1"/>
</dbReference>
<feature type="transmembrane region" description="Helical" evidence="5">
    <location>
        <begin position="254"/>
        <end position="277"/>
    </location>
</feature>
<accession>A0ABS3U3U7</accession>
<dbReference type="Pfam" id="PF12698">
    <property type="entry name" value="ABC2_membrane_3"/>
    <property type="match status" value="1"/>
</dbReference>
<keyword evidence="3 5" id="KW-1133">Transmembrane helix</keyword>
<feature type="transmembrane region" description="Helical" evidence="5">
    <location>
        <begin position="344"/>
        <end position="363"/>
    </location>
</feature>
<feature type="transmembrane region" description="Helical" evidence="5">
    <location>
        <begin position="183"/>
        <end position="203"/>
    </location>
</feature>
<proteinExistence type="predicted"/>
<feature type="transmembrane region" description="Helical" evidence="5">
    <location>
        <begin position="223"/>
        <end position="248"/>
    </location>
</feature>
<feature type="transmembrane region" description="Helical" evidence="5">
    <location>
        <begin position="42"/>
        <end position="61"/>
    </location>
</feature>
<feature type="domain" description="ABC transmembrane type-2" evidence="6">
    <location>
        <begin position="139"/>
        <end position="369"/>
    </location>
</feature>
<evidence type="ECO:0000256" key="5">
    <source>
        <dbReference type="SAM" id="Phobius"/>
    </source>
</evidence>
<dbReference type="PANTHER" id="PTHR43229">
    <property type="entry name" value="NODULATION PROTEIN J"/>
    <property type="match status" value="1"/>
</dbReference>
<keyword evidence="4 5" id="KW-0472">Membrane</keyword>
<keyword evidence="2 5" id="KW-0812">Transmembrane</keyword>
<dbReference type="InterPro" id="IPR051784">
    <property type="entry name" value="Nod_factor_ABC_transporter"/>
</dbReference>
<evidence type="ECO:0000256" key="3">
    <source>
        <dbReference type="ARBA" id="ARBA00022989"/>
    </source>
</evidence>
<evidence type="ECO:0000313" key="7">
    <source>
        <dbReference type="EMBL" id="MBO3733448.1"/>
    </source>
</evidence>
<gene>
    <name evidence="7" type="ORF">J5V16_11485</name>
</gene>
<dbReference type="EMBL" id="JAGFNP010000005">
    <property type="protein sequence ID" value="MBO3733448.1"/>
    <property type="molecule type" value="Genomic_DNA"/>
</dbReference>
<keyword evidence="8" id="KW-1185">Reference proteome</keyword>
<reference evidence="7 8" key="1">
    <citation type="submission" date="2021-03" db="EMBL/GenBank/DDBJ databases">
        <title>Glycomyces sp. nov., a novel actinomycete isolated from soil.</title>
        <authorList>
            <person name="Yang X."/>
            <person name="Xu X."/>
        </authorList>
    </citation>
    <scope>NUCLEOTIDE SEQUENCE [LARGE SCALE GENOMIC DNA]</scope>
    <source>
        <strain evidence="7 8">NEAU-S30</strain>
    </source>
</reference>
<dbReference type="Proteomes" id="UP000681341">
    <property type="component" value="Unassembled WGS sequence"/>
</dbReference>
<name>A0ABS3U3U7_9ACTN</name>
<evidence type="ECO:0000256" key="4">
    <source>
        <dbReference type="ARBA" id="ARBA00023136"/>
    </source>
</evidence>
<evidence type="ECO:0000259" key="6">
    <source>
        <dbReference type="PROSITE" id="PS51012"/>
    </source>
</evidence>
<comment type="subcellular location">
    <subcellularLocation>
        <location evidence="1">Membrane</location>
        <topology evidence="1">Multi-pass membrane protein</topology>
    </subcellularLocation>
</comment>
<evidence type="ECO:0000256" key="2">
    <source>
        <dbReference type="ARBA" id="ARBA00022692"/>
    </source>
</evidence>
<comment type="caution">
    <text evidence="7">The sequence shown here is derived from an EMBL/GenBank/DDBJ whole genome shotgun (WGS) entry which is preliminary data.</text>
</comment>
<evidence type="ECO:0000313" key="8">
    <source>
        <dbReference type="Proteomes" id="UP000681341"/>
    </source>
</evidence>
<sequence>MSVETREAAREQARATRPGAMPTYLALVRALWLSWTRDKAQVFFNLLLPLLFLILLVTVYGSNDVPASRVLAVGDVPVLEQVADIEIANAGLEFSEVADEDAALERVESGDADALITQDGQFVRVIWSQTNGTTGELAGSRLQALVEHENVELLAEPGEGLQVGSGGAEDRSLEPVQYLAPGMLAWGIAIAGVFGAAGTIVDLKRDKLIRRLRVTPASAGRFISARISVSLMVVVLQTVVFLGVAALLGLRLSAWTWFAVPLVLLGTFSFLAMGVIIGTIAKTSPGAAGLSNMVTMPMAFVSGAFYAVDALPGWMGWLSQVSPMTHLNLAIQAVVSLGEPPSTVLNHIAYLAAFAVVMSLIAWKTFKFDEL</sequence>
<dbReference type="RefSeq" id="WP_208496348.1">
    <property type="nucleotide sequence ID" value="NZ_JAGFNP010000005.1"/>
</dbReference>
<dbReference type="InterPro" id="IPR047817">
    <property type="entry name" value="ABC2_TM_bact-type"/>
</dbReference>
<organism evidence="7 8">
    <name type="scientific">Glycomyces niveus</name>
    <dbReference type="NCBI Taxonomy" id="2820287"/>
    <lineage>
        <taxon>Bacteria</taxon>
        <taxon>Bacillati</taxon>
        <taxon>Actinomycetota</taxon>
        <taxon>Actinomycetes</taxon>
        <taxon>Glycomycetales</taxon>
        <taxon>Glycomycetaceae</taxon>
        <taxon>Glycomyces</taxon>
    </lineage>
</organism>